<dbReference type="RefSeq" id="WP_189462148.1">
    <property type="nucleotide sequence ID" value="NZ_BMYO01000010.1"/>
</dbReference>
<evidence type="ECO:0000313" key="2">
    <source>
        <dbReference type="EMBL" id="GHD68504.1"/>
    </source>
</evidence>
<accession>A0ABQ3H6I2</accession>
<dbReference type="Pfam" id="PF03473">
    <property type="entry name" value="MOSC"/>
    <property type="match status" value="1"/>
</dbReference>
<dbReference type="SUPFAM" id="SSF141673">
    <property type="entry name" value="MOSC N-terminal domain-like"/>
    <property type="match status" value="1"/>
</dbReference>
<dbReference type="InterPro" id="IPR005303">
    <property type="entry name" value="MOCOS_middle"/>
</dbReference>
<dbReference type="PANTHER" id="PTHR14237:SF19">
    <property type="entry name" value="MITOCHONDRIAL AMIDOXIME REDUCING COMPONENT 1"/>
    <property type="match status" value="1"/>
</dbReference>
<dbReference type="Pfam" id="PF03476">
    <property type="entry name" value="MOSC_N"/>
    <property type="match status" value="1"/>
</dbReference>
<evidence type="ECO:0000313" key="3">
    <source>
        <dbReference type="Proteomes" id="UP000604737"/>
    </source>
</evidence>
<dbReference type="Proteomes" id="UP000604737">
    <property type="component" value="Unassembled WGS sequence"/>
</dbReference>
<gene>
    <name evidence="2" type="ORF">GCM10007350_33960</name>
</gene>
<dbReference type="PROSITE" id="PS51340">
    <property type="entry name" value="MOSC"/>
    <property type="match status" value="1"/>
</dbReference>
<dbReference type="SUPFAM" id="SSF50800">
    <property type="entry name" value="PK beta-barrel domain-like"/>
    <property type="match status" value="1"/>
</dbReference>
<keyword evidence="3" id="KW-1185">Reference proteome</keyword>
<proteinExistence type="predicted"/>
<reference evidence="3" key="1">
    <citation type="journal article" date="2019" name="Int. J. Syst. Evol. Microbiol.">
        <title>The Global Catalogue of Microorganisms (GCM) 10K type strain sequencing project: providing services to taxonomists for standard genome sequencing and annotation.</title>
        <authorList>
            <consortium name="The Broad Institute Genomics Platform"/>
            <consortium name="The Broad Institute Genome Sequencing Center for Infectious Disease"/>
            <person name="Wu L."/>
            <person name="Ma J."/>
        </authorList>
    </citation>
    <scope>NUCLEOTIDE SEQUENCE [LARGE SCALE GENOMIC DNA]</scope>
    <source>
        <strain evidence="3">KCTC 23701</strain>
    </source>
</reference>
<protein>
    <submittedName>
        <fullName evidence="2">Molybdenum cofactor sulfurase</fullName>
    </submittedName>
</protein>
<comment type="caution">
    <text evidence="2">The sequence shown here is derived from an EMBL/GenBank/DDBJ whole genome shotgun (WGS) entry which is preliminary data.</text>
</comment>
<dbReference type="InterPro" id="IPR005302">
    <property type="entry name" value="MoCF_Sase_C"/>
</dbReference>
<dbReference type="PANTHER" id="PTHR14237">
    <property type="entry name" value="MOLYBDOPTERIN COFACTOR SULFURASE MOSC"/>
    <property type="match status" value="1"/>
</dbReference>
<evidence type="ECO:0000259" key="1">
    <source>
        <dbReference type="PROSITE" id="PS51340"/>
    </source>
</evidence>
<feature type="domain" description="MOSC" evidence="1">
    <location>
        <begin position="117"/>
        <end position="261"/>
    </location>
</feature>
<organism evidence="2 3">
    <name type="scientific">Jeongeupia chitinilytica</name>
    <dbReference type="NCBI Taxonomy" id="1041641"/>
    <lineage>
        <taxon>Bacteria</taxon>
        <taxon>Pseudomonadati</taxon>
        <taxon>Pseudomonadota</taxon>
        <taxon>Betaproteobacteria</taxon>
        <taxon>Neisseriales</taxon>
        <taxon>Chitinibacteraceae</taxon>
        <taxon>Jeongeupia</taxon>
    </lineage>
</organism>
<name>A0ABQ3H6I2_9NEIS</name>
<dbReference type="EMBL" id="BMYO01000010">
    <property type="protein sequence ID" value="GHD68504.1"/>
    <property type="molecule type" value="Genomic_DNA"/>
</dbReference>
<sequence>MPTLTALYRYPVKSIHGEALTHSLVAAAGLADDRAWLVADRNGRFMTGRDWPQLVRIRAEVADATLTLRAPGMPDLQIARNAFDTAHPAQVWKDEFGAWHGPVEADRWLSDYLGSDARLLYTGTAPQRRIRRLPDIPLSFADGYPLLLIGEASRRQLSDWAGQDFAMTRFRPNLVVDDAEPFAEDGWTRIRIGDVVLRMVKPCTRCVFTTVDPDSGEKSADQEPLRTLAKHRKGEGGVLFGQNAITEIAGRIEVGMPVDLLD</sequence>
<dbReference type="InterPro" id="IPR011037">
    <property type="entry name" value="Pyrv_Knase-like_insert_dom_sf"/>
</dbReference>